<protein>
    <submittedName>
        <fullName evidence="1">Uncharacterized protein</fullName>
    </submittedName>
</protein>
<gene>
    <name evidence="1" type="ORF">SAMEA4412678_00926</name>
</gene>
<dbReference type="GeneID" id="60769819"/>
<dbReference type="KEGG" id="ecor:SAMEA4412678_0926"/>
<reference evidence="1 2" key="1">
    <citation type="submission" date="2017-06" db="EMBL/GenBank/DDBJ databases">
        <authorList>
            <consortium name="Pathogen Informatics"/>
        </authorList>
    </citation>
    <scope>NUCLEOTIDE SEQUENCE [LARGE SCALE GENOMIC DNA]</scope>
    <source>
        <strain evidence="1 2">NCTC10596</strain>
    </source>
</reference>
<sequence>MDLKELQGVSNDRFNETHEFHPKHPTTGAELGFTITIRSMRSDEMLRLMNRLSREAQLKATKEQRTGKAEVETMEQAIARDIETTCVLTVSFDGLKDDGKEVGSDAEAIKSVLSQYTWLRKQIMDEAAEEQNFFKA</sequence>
<dbReference type="Proteomes" id="UP000215465">
    <property type="component" value="Chromosome 1"/>
</dbReference>
<proteinExistence type="predicted"/>
<accession>A0A8B4G798</accession>
<organism evidence="1 2">
    <name type="scientific">Eikenella corrodens</name>
    <dbReference type="NCBI Taxonomy" id="539"/>
    <lineage>
        <taxon>Bacteria</taxon>
        <taxon>Pseudomonadati</taxon>
        <taxon>Pseudomonadota</taxon>
        <taxon>Betaproteobacteria</taxon>
        <taxon>Neisseriales</taxon>
        <taxon>Neisseriaceae</taxon>
        <taxon>Eikenella</taxon>
    </lineage>
</organism>
<evidence type="ECO:0000313" key="1">
    <source>
        <dbReference type="EMBL" id="SNW08229.1"/>
    </source>
</evidence>
<dbReference type="RefSeq" id="WP_003824106.1">
    <property type="nucleotide sequence ID" value="NZ_CP082861.1"/>
</dbReference>
<evidence type="ECO:0000313" key="2">
    <source>
        <dbReference type="Proteomes" id="UP000215465"/>
    </source>
</evidence>
<name>A0A8B4G798_EIKCO</name>
<dbReference type="EMBL" id="LT906482">
    <property type="protein sequence ID" value="SNW08229.1"/>
    <property type="molecule type" value="Genomic_DNA"/>
</dbReference>
<dbReference type="AlphaFoldDB" id="A0A8B4G798"/>